<sequence length="98" mass="10249">MAMKVEIVSTHGLLFNGEADSVIVPAADGDLGILPGRQPVLANLREGSVRIKTGGQTESFDVVAGFVSVDDDVVQVVVDNTKPSKNELKKATEAAQAD</sequence>
<evidence type="ECO:0000256" key="5">
    <source>
        <dbReference type="ARBA" id="ARBA00023136"/>
    </source>
</evidence>
<dbReference type="InterPro" id="IPR036771">
    <property type="entry name" value="ATPsynth_dsu/esu_N"/>
</dbReference>
<keyword evidence="8" id="KW-0375">Hydrogen ion transport</keyword>
<comment type="function">
    <text evidence="8">Produces ATP from ADP in the presence of a proton gradient across the membrane.</text>
</comment>
<dbReference type="InterPro" id="IPR020546">
    <property type="entry name" value="ATP_synth_F1_dsu/esu_N"/>
</dbReference>
<evidence type="ECO:0000256" key="4">
    <source>
        <dbReference type="ARBA" id="ARBA00023065"/>
    </source>
</evidence>
<dbReference type="NCBIfam" id="NF009977">
    <property type="entry name" value="PRK13442.1"/>
    <property type="match status" value="1"/>
</dbReference>
<keyword evidence="3 8" id="KW-0813">Transport</keyword>
<dbReference type="GO" id="GO:0045259">
    <property type="term" value="C:proton-transporting ATP synthase complex"/>
    <property type="evidence" value="ECO:0007669"/>
    <property type="project" value="UniProtKB-KW"/>
</dbReference>
<keyword evidence="8" id="KW-1003">Cell membrane</keyword>
<dbReference type="NCBIfam" id="TIGR01216">
    <property type="entry name" value="ATP_synt_epsi"/>
    <property type="match status" value="1"/>
</dbReference>
<comment type="similarity">
    <text evidence="2 8 9">Belongs to the ATPase epsilon chain family.</text>
</comment>
<dbReference type="PANTHER" id="PTHR13822:SF10">
    <property type="entry name" value="ATP SYNTHASE EPSILON CHAIN, CHLOROPLASTIC"/>
    <property type="match status" value="1"/>
</dbReference>
<comment type="subcellular location">
    <subcellularLocation>
        <location evidence="1 8">Cell membrane</location>
        <topology evidence="1 8">Peripheral membrane protein</topology>
    </subcellularLocation>
</comment>
<comment type="subunit">
    <text evidence="8 9">F-type ATPases have 2 components, CF(1) - the catalytic core - and CF(0) - the membrane proton channel. CF(1) has five subunits: alpha(3), beta(3), gamma(1), delta(1), epsilon(1). CF(0) has three main subunits: a, b and c.</text>
</comment>
<evidence type="ECO:0000313" key="12">
    <source>
        <dbReference type="Proteomes" id="UP000199288"/>
    </source>
</evidence>
<dbReference type="HAMAP" id="MF_00530">
    <property type="entry name" value="ATP_synth_epsil_bac"/>
    <property type="match status" value="1"/>
</dbReference>
<dbReference type="SUPFAM" id="SSF51344">
    <property type="entry name" value="Epsilon subunit of F1F0-ATP synthase N-terminal domain"/>
    <property type="match status" value="1"/>
</dbReference>
<dbReference type="AlphaFoldDB" id="A0A1H3VR66"/>
<dbReference type="GO" id="GO:0005886">
    <property type="term" value="C:plasma membrane"/>
    <property type="evidence" value="ECO:0007669"/>
    <property type="project" value="UniProtKB-SubCell"/>
</dbReference>
<dbReference type="GO" id="GO:0046933">
    <property type="term" value="F:proton-transporting ATP synthase activity, rotational mechanism"/>
    <property type="evidence" value="ECO:0007669"/>
    <property type="project" value="UniProtKB-UniRule"/>
</dbReference>
<evidence type="ECO:0000256" key="9">
    <source>
        <dbReference type="RuleBase" id="RU003656"/>
    </source>
</evidence>
<dbReference type="GO" id="GO:0005524">
    <property type="term" value="F:ATP binding"/>
    <property type="evidence" value="ECO:0007669"/>
    <property type="project" value="UniProtKB-UniRule"/>
</dbReference>
<dbReference type="Gene3D" id="2.60.15.10">
    <property type="entry name" value="F0F1 ATP synthase delta/epsilon subunit, N-terminal"/>
    <property type="match status" value="1"/>
</dbReference>
<accession>A0A1H3VR66</accession>
<keyword evidence="6 8" id="KW-0139">CF(1)</keyword>
<keyword evidence="7 8" id="KW-0066">ATP synthesis</keyword>
<keyword evidence="5 8" id="KW-0472">Membrane</keyword>
<dbReference type="EMBL" id="FNQV01000001">
    <property type="protein sequence ID" value="SDZ77249.1"/>
    <property type="molecule type" value="Genomic_DNA"/>
</dbReference>
<evidence type="ECO:0000256" key="8">
    <source>
        <dbReference type="HAMAP-Rule" id="MF_00530"/>
    </source>
</evidence>
<evidence type="ECO:0000256" key="6">
    <source>
        <dbReference type="ARBA" id="ARBA00023196"/>
    </source>
</evidence>
<evidence type="ECO:0000256" key="3">
    <source>
        <dbReference type="ARBA" id="ARBA00022448"/>
    </source>
</evidence>
<dbReference type="Pfam" id="PF02823">
    <property type="entry name" value="ATP-synt_DE_N"/>
    <property type="match status" value="1"/>
</dbReference>
<dbReference type="PANTHER" id="PTHR13822">
    <property type="entry name" value="ATP SYNTHASE DELTA/EPSILON CHAIN"/>
    <property type="match status" value="1"/>
</dbReference>
<protein>
    <recommendedName>
        <fullName evidence="8">ATP synthase epsilon chain</fullName>
    </recommendedName>
    <alternativeName>
        <fullName evidence="8">ATP synthase F1 sector epsilon subunit</fullName>
    </alternativeName>
    <alternativeName>
        <fullName evidence="8">F-ATPase epsilon subunit</fullName>
    </alternativeName>
</protein>
<keyword evidence="12" id="KW-1185">Reference proteome</keyword>
<evidence type="ECO:0000256" key="7">
    <source>
        <dbReference type="ARBA" id="ARBA00023310"/>
    </source>
</evidence>
<dbReference type="Proteomes" id="UP000199288">
    <property type="component" value="Unassembled WGS sequence"/>
</dbReference>
<evidence type="ECO:0000259" key="10">
    <source>
        <dbReference type="Pfam" id="PF02823"/>
    </source>
</evidence>
<name>A0A1H3VR66_9ACTO</name>
<dbReference type="CDD" id="cd12152">
    <property type="entry name" value="F1-ATPase_delta"/>
    <property type="match status" value="1"/>
</dbReference>
<gene>
    <name evidence="8" type="primary">atpC</name>
    <name evidence="11" type="ORF">SAMN02910418_00198</name>
</gene>
<proteinExistence type="inferred from homology"/>
<dbReference type="InterPro" id="IPR001469">
    <property type="entry name" value="ATP_synth_F1_dsu/esu"/>
</dbReference>
<evidence type="ECO:0000313" key="11">
    <source>
        <dbReference type="EMBL" id="SDZ77249.1"/>
    </source>
</evidence>
<reference evidence="12" key="1">
    <citation type="submission" date="2016-10" db="EMBL/GenBank/DDBJ databases">
        <authorList>
            <person name="Varghese N."/>
            <person name="Submissions S."/>
        </authorList>
    </citation>
    <scope>NUCLEOTIDE SEQUENCE [LARGE SCALE GENOMIC DNA]</scope>
    <source>
        <strain evidence="12">KPR-1</strain>
    </source>
</reference>
<feature type="domain" description="ATP synthase F1 complex delta/epsilon subunit N-terminal" evidence="10">
    <location>
        <begin position="3"/>
        <end position="80"/>
    </location>
</feature>
<evidence type="ECO:0000256" key="1">
    <source>
        <dbReference type="ARBA" id="ARBA00004202"/>
    </source>
</evidence>
<evidence type="ECO:0000256" key="2">
    <source>
        <dbReference type="ARBA" id="ARBA00005712"/>
    </source>
</evidence>
<keyword evidence="4 8" id="KW-0406">Ion transport</keyword>
<organism evidence="11 12">
    <name type="scientific">Bowdeniella nasicola</name>
    <dbReference type="NCBI Taxonomy" id="208480"/>
    <lineage>
        <taxon>Bacteria</taxon>
        <taxon>Bacillati</taxon>
        <taxon>Actinomycetota</taxon>
        <taxon>Actinomycetes</taxon>
        <taxon>Actinomycetales</taxon>
        <taxon>Actinomycetaceae</taxon>
        <taxon>Bowdeniella</taxon>
    </lineage>
</organism>